<feature type="compositionally biased region" description="Acidic residues" evidence="1">
    <location>
        <begin position="71"/>
        <end position="89"/>
    </location>
</feature>
<proteinExistence type="predicted"/>
<gene>
    <name evidence="2" type="ORF">DGYR_LOCUS13210</name>
</gene>
<keyword evidence="3" id="KW-1185">Reference proteome</keyword>
<accession>A0A7I8WCM4</accession>
<evidence type="ECO:0000256" key="1">
    <source>
        <dbReference type="SAM" id="MobiDB-lite"/>
    </source>
</evidence>
<dbReference type="Proteomes" id="UP000549394">
    <property type="component" value="Unassembled WGS sequence"/>
</dbReference>
<reference evidence="2 3" key="1">
    <citation type="submission" date="2020-08" db="EMBL/GenBank/DDBJ databases">
        <authorList>
            <person name="Hejnol A."/>
        </authorList>
    </citation>
    <scope>NUCLEOTIDE SEQUENCE [LARGE SCALE GENOMIC DNA]</scope>
</reference>
<dbReference type="EMBL" id="CAJFCJ010000030">
    <property type="protein sequence ID" value="CAD5125914.1"/>
    <property type="molecule type" value="Genomic_DNA"/>
</dbReference>
<feature type="compositionally biased region" description="Basic and acidic residues" evidence="1">
    <location>
        <begin position="90"/>
        <end position="100"/>
    </location>
</feature>
<feature type="region of interest" description="Disordered" evidence="1">
    <location>
        <begin position="66"/>
        <end position="100"/>
    </location>
</feature>
<evidence type="ECO:0000313" key="2">
    <source>
        <dbReference type="EMBL" id="CAD5125914.1"/>
    </source>
</evidence>
<evidence type="ECO:0000313" key="3">
    <source>
        <dbReference type="Proteomes" id="UP000549394"/>
    </source>
</evidence>
<sequence length="100" mass="11809">MNENGREDILDKQETSIRLVPNTEYKVKDCKQKVDYEINRRSSTENSPDYEIWEDDYSYDNRKRACISSSEDLETEEEEEGREEEEEEAEGKGEDGITEM</sequence>
<comment type="caution">
    <text evidence="2">The sequence shown here is derived from an EMBL/GenBank/DDBJ whole genome shotgun (WGS) entry which is preliminary data.</text>
</comment>
<name>A0A7I8WCM4_9ANNE</name>
<organism evidence="2 3">
    <name type="scientific">Dimorphilus gyrociliatus</name>
    <dbReference type="NCBI Taxonomy" id="2664684"/>
    <lineage>
        <taxon>Eukaryota</taxon>
        <taxon>Metazoa</taxon>
        <taxon>Spiralia</taxon>
        <taxon>Lophotrochozoa</taxon>
        <taxon>Annelida</taxon>
        <taxon>Polychaeta</taxon>
        <taxon>Polychaeta incertae sedis</taxon>
        <taxon>Dinophilidae</taxon>
        <taxon>Dimorphilus</taxon>
    </lineage>
</organism>
<protein>
    <submittedName>
        <fullName evidence="2">DgyrCDS14096</fullName>
    </submittedName>
</protein>
<dbReference type="AlphaFoldDB" id="A0A7I8WCM4"/>